<organism evidence="3 4">
    <name type="scientific">Clostridium amylolyticum</name>
    <dbReference type="NCBI Taxonomy" id="1121298"/>
    <lineage>
        <taxon>Bacteria</taxon>
        <taxon>Bacillati</taxon>
        <taxon>Bacillota</taxon>
        <taxon>Clostridia</taxon>
        <taxon>Eubacteriales</taxon>
        <taxon>Clostridiaceae</taxon>
        <taxon>Clostridium</taxon>
    </lineage>
</organism>
<keyword evidence="1" id="KW-1133">Transmembrane helix</keyword>
<keyword evidence="1" id="KW-0472">Membrane</keyword>
<accession>A0A1M6JNI2</accession>
<dbReference type="AlphaFoldDB" id="A0A1M6JNI2"/>
<feature type="transmembrane region" description="Helical" evidence="1">
    <location>
        <begin position="14"/>
        <end position="34"/>
    </location>
</feature>
<dbReference type="OrthoDB" id="5461404at2"/>
<evidence type="ECO:0000259" key="2">
    <source>
        <dbReference type="Pfam" id="PF09851"/>
    </source>
</evidence>
<dbReference type="STRING" id="1121298.SAMN05444401_3169"/>
<evidence type="ECO:0000313" key="3">
    <source>
        <dbReference type="EMBL" id="SHJ48299.1"/>
    </source>
</evidence>
<keyword evidence="1" id="KW-0812">Transmembrane</keyword>
<protein>
    <submittedName>
        <fullName evidence="3">Putative membrane protein</fullName>
    </submittedName>
</protein>
<keyword evidence="4" id="KW-1185">Reference proteome</keyword>
<dbReference type="Pfam" id="PF09851">
    <property type="entry name" value="SHOCT"/>
    <property type="match status" value="1"/>
</dbReference>
<dbReference type="EMBL" id="FQZO01000005">
    <property type="protein sequence ID" value="SHJ48299.1"/>
    <property type="molecule type" value="Genomic_DNA"/>
</dbReference>
<dbReference type="InterPro" id="IPR018649">
    <property type="entry name" value="SHOCT"/>
</dbReference>
<gene>
    <name evidence="3" type="ORF">SAMN05444401_3169</name>
</gene>
<dbReference type="RefSeq" id="WP_073008797.1">
    <property type="nucleotide sequence ID" value="NZ_FQZO01000005.1"/>
</dbReference>
<evidence type="ECO:0000256" key="1">
    <source>
        <dbReference type="SAM" id="Phobius"/>
    </source>
</evidence>
<name>A0A1M6JNI2_9CLOT</name>
<sequence length="77" mass="9248">MMRYGYNMMYWGGFFWFILIVLIIVLTIVTYKVISGGKTNHNRTFNDNAIEILKQRFAKGEIDEEQYKRMRDTIESK</sequence>
<evidence type="ECO:0000313" key="4">
    <source>
        <dbReference type="Proteomes" id="UP000184080"/>
    </source>
</evidence>
<reference evidence="3 4" key="1">
    <citation type="submission" date="2016-11" db="EMBL/GenBank/DDBJ databases">
        <authorList>
            <person name="Jaros S."/>
            <person name="Januszkiewicz K."/>
            <person name="Wedrychowicz H."/>
        </authorList>
    </citation>
    <scope>NUCLEOTIDE SEQUENCE [LARGE SCALE GENOMIC DNA]</scope>
    <source>
        <strain evidence="3 4">DSM 21864</strain>
    </source>
</reference>
<dbReference type="Proteomes" id="UP000184080">
    <property type="component" value="Unassembled WGS sequence"/>
</dbReference>
<feature type="domain" description="SHOCT" evidence="2">
    <location>
        <begin position="49"/>
        <end position="74"/>
    </location>
</feature>
<proteinExistence type="predicted"/>